<name>A0A1M5UCF2_9FLAO</name>
<protein>
    <submittedName>
        <fullName evidence="2">Uncharacterized protein</fullName>
    </submittedName>
</protein>
<dbReference type="Proteomes" id="UP000290037">
    <property type="component" value="Unassembled WGS sequence"/>
</dbReference>
<dbReference type="OrthoDB" id="711499at2"/>
<evidence type="ECO:0000313" key="1">
    <source>
        <dbReference type="EMBL" id="RXG27438.1"/>
    </source>
</evidence>
<gene>
    <name evidence="1" type="ORF">DSM01_2957</name>
    <name evidence="2" type="ORF">SAMN04487999_0617</name>
</gene>
<evidence type="ECO:0000313" key="3">
    <source>
        <dbReference type="Proteomes" id="UP000184240"/>
    </source>
</evidence>
<sequence length="64" mass="7485">MKSKRLCIFPKDVQCITGKSERYGRQLLADIKVYHKKEPHQFVTVYEFAAYCGLQVEEVLGYLD</sequence>
<dbReference type="AlphaFoldDB" id="A0A1M5UCF2"/>
<dbReference type="Proteomes" id="UP000184240">
    <property type="component" value="Unassembled WGS sequence"/>
</dbReference>
<dbReference type="EMBL" id="FQXT01000001">
    <property type="protein sequence ID" value="SHH60353.1"/>
    <property type="molecule type" value="Genomic_DNA"/>
</dbReference>
<reference evidence="3" key="1">
    <citation type="submission" date="2016-11" db="EMBL/GenBank/DDBJ databases">
        <authorList>
            <person name="Varghese N."/>
            <person name="Submissions S."/>
        </authorList>
    </citation>
    <scope>NUCLEOTIDE SEQUENCE [LARGE SCALE GENOMIC DNA]</scope>
    <source>
        <strain evidence="3">DSM 19859</strain>
    </source>
</reference>
<dbReference type="EMBL" id="QOVN01000007">
    <property type="protein sequence ID" value="RXG27438.1"/>
    <property type="molecule type" value="Genomic_DNA"/>
</dbReference>
<proteinExistence type="predicted"/>
<evidence type="ECO:0000313" key="2">
    <source>
        <dbReference type="EMBL" id="SHH60353.1"/>
    </source>
</evidence>
<reference evidence="2" key="2">
    <citation type="submission" date="2016-11" db="EMBL/GenBank/DDBJ databases">
        <authorList>
            <person name="Jaros S."/>
            <person name="Januszkiewicz K."/>
            <person name="Wedrychowicz H."/>
        </authorList>
    </citation>
    <scope>NUCLEOTIDE SEQUENCE [LARGE SCALE GENOMIC DNA]</scope>
    <source>
        <strain evidence="2">DSM 19859</strain>
    </source>
</reference>
<reference evidence="1 4" key="3">
    <citation type="submission" date="2018-07" db="EMBL/GenBank/DDBJ databases">
        <title>Leeuwenhoekiella genomics.</title>
        <authorList>
            <person name="Tahon G."/>
            <person name="Willems A."/>
        </authorList>
    </citation>
    <scope>NUCLEOTIDE SEQUENCE [LARGE SCALE GENOMIC DNA]</scope>
    <source>
        <strain evidence="1 4">LMG 24856</strain>
    </source>
</reference>
<dbReference type="RefSeq" id="WP_072980210.1">
    <property type="nucleotide sequence ID" value="NZ_FQXT01000001.1"/>
</dbReference>
<evidence type="ECO:0000313" key="4">
    <source>
        <dbReference type="Proteomes" id="UP000290037"/>
    </source>
</evidence>
<keyword evidence="4" id="KW-1185">Reference proteome</keyword>
<organism evidence="2 3">
    <name type="scientific">Leeuwenhoekiella palythoae</name>
    <dbReference type="NCBI Taxonomy" id="573501"/>
    <lineage>
        <taxon>Bacteria</taxon>
        <taxon>Pseudomonadati</taxon>
        <taxon>Bacteroidota</taxon>
        <taxon>Flavobacteriia</taxon>
        <taxon>Flavobacteriales</taxon>
        <taxon>Flavobacteriaceae</taxon>
        <taxon>Leeuwenhoekiella</taxon>
    </lineage>
</organism>
<accession>A0A1M5UCF2</accession>
<dbReference type="STRING" id="573501.SAMN04487999_0617"/>